<dbReference type="SMART" id="SM00054">
    <property type="entry name" value="EFh"/>
    <property type="match status" value="5"/>
</dbReference>
<feature type="domain" description="EF-hand" evidence="2">
    <location>
        <begin position="560"/>
        <end position="595"/>
    </location>
</feature>
<dbReference type="SUPFAM" id="SSF47473">
    <property type="entry name" value="EF-hand"/>
    <property type="match status" value="2"/>
</dbReference>
<gene>
    <name evidence="3" type="ORF">FisN_20Hh233</name>
</gene>
<organism evidence="3 4">
    <name type="scientific">Fistulifera solaris</name>
    <name type="common">Oleaginous diatom</name>
    <dbReference type="NCBI Taxonomy" id="1519565"/>
    <lineage>
        <taxon>Eukaryota</taxon>
        <taxon>Sar</taxon>
        <taxon>Stramenopiles</taxon>
        <taxon>Ochrophyta</taxon>
        <taxon>Bacillariophyta</taxon>
        <taxon>Bacillariophyceae</taxon>
        <taxon>Bacillariophycidae</taxon>
        <taxon>Naviculales</taxon>
        <taxon>Naviculaceae</taxon>
        <taxon>Fistulifera</taxon>
    </lineage>
</organism>
<feature type="region of interest" description="Disordered" evidence="1">
    <location>
        <begin position="54"/>
        <end position="89"/>
    </location>
</feature>
<name>A0A1Z5JPY5_FISSO</name>
<evidence type="ECO:0000259" key="2">
    <source>
        <dbReference type="PROSITE" id="PS50222"/>
    </source>
</evidence>
<sequence>MDVDKYLSRNVFERLYETQTNASRLKQNDAELPEGLKRTSSSFLEYSGNLTSSRFKSYTPAPRKIPPKEKSPSGVRSGPRRNSAEPIAQPRKLDYRRSLKFELTRHSKIPIPSEISGRKKSQSEKLVNADAKAKEYAKSALASTDFPSFEEVLQLFRHLDVGGKGLLPISELEMHLAKVYPGLRYRALAVDSYGNKGGSLAEVDFPYFLLYVLYFNSVWDEFTLFENDDEWRVSKKEYTPVAKKLGLFEDVEETWNSIHPDGDGFARLQAFCDACAKKKLDLLTWDSRPGSSPEILSLQGKENIGVVLNTVDDALKSDDLGANNLNSTLISADSQDEPTSTDAGVNAYNLNSTLISEDSLDERTLVDSAMKKHIDKKATPVNVPPLGVLMTTFDQYDREKKGMMGLDQLDHLIASEYPELNKGSSMIRAIAFADKDRDGNVLRSEFPVFCEYAARYSSLWNQLGGGENRDAEISRAEAVAQVKRITGMDISEAMQRMMGSQPDSVRLDDVCAWCSSQVVYNDDDAQSDTDNSDASSTIGNFLKTIQARHGGPGKHDDDVPPMEVLMRIFDLIDVKGRGKVNYDQLSRYIKKYRPKWYYEPALEKAFALADRRERGYVRRHKFPVFYQFVSYHSKFLENFKAKDDTVNRSVRHDEFRAVAQKLGVTI</sequence>
<dbReference type="PROSITE" id="PS50222">
    <property type="entry name" value="EF_HAND_2"/>
    <property type="match status" value="2"/>
</dbReference>
<dbReference type="Gene3D" id="1.10.238.10">
    <property type="entry name" value="EF-hand"/>
    <property type="match status" value="3"/>
</dbReference>
<accession>A0A1Z5JPY5</accession>
<dbReference type="Proteomes" id="UP000198406">
    <property type="component" value="Unassembled WGS sequence"/>
</dbReference>
<feature type="domain" description="EF-hand" evidence="2">
    <location>
        <begin position="147"/>
        <end position="182"/>
    </location>
</feature>
<reference evidence="3 4" key="1">
    <citation type="journal article" date="2015" name="Plant Cell">
        <title>Oil accumulation by the oleaginous diatom Fistulifera solaris as revealed by the genome and transcriptome.</title>
        <authorList>
            <person name="Tanaka T."/>
            <person name="Maeda Y."/>
            <person name="Veluchamy A."/>
            <person name="Tanaka M."/>
            <person name="Abida H."/>
            <person name="Marechal E."/>
            <person name="Bowler C."/>
            <person name="Muto M."/>
            <person name="Sunaga Y."/>
            <person name="Tanaka M."/>
            <person name="Yoshino T."/>
            <person name="Taniguchi T."/>
            <person name="Fukuda Y."/>
            <person name="Nemoto M."/>
            <person name="Matsumoto M."/>
            <person name="Wong P.S."/>
            <person name="Aburatani S."/>
            <person name="Fujibuchi W."/>
        </authorList>
    </citation>
    <scope>NUCLEOTIDE SEQUENCE [LARGE SCALE GENOMIC DNA]</scope>
    <source>
        <strain evidence="3 4">JPCC DA0580</strain>
    </source>
</reference>
<proteinExistence type="predicted"/>
<evidence type="ECO:0000313" key="4">
    <source>
        <dbReference type="Proteomes" id="UP000198406"/>
    </source>
</evidence>
<evidence type="ECO:0000256" key="1">
    <source>
        <dbReference type="SAM" id="MobiDB-lite"/>
    </source>
</evidence>
<dbReference type="OrthoDB" id="26525at2759"/>
<dbReference type="AlphaFoldDB" id="A0A1Z5JPY5"/>
<protein>
    <recommendedName>
        <fullName evidence="2">EF-hand domain-containing protein</fullName>
    </recommendedName>
</protein>
<dbReference type="EMBL" id="BDSP01000101">
    <property type="protein sequence ID" value="GAX16090.1"/>
    <property type="molecule type" value="Genomic_DNA"/>
</dbReference>
<dbReference type="InterPro" id="IPR011992">
    <property type="entry name" value="EF-hand-dom_pair"/>
</dbReference>
<dbReference type="InterPro" id="IPR002048">
    <property type="entry name" value="EF_hand_dom"/>
</dbReference>
<dbReference type="GO" id="GO:0005509">
    <property type="term" value="F:calcium ion binding"/>
    <property type="evidence" value="ECO:0007669"/>
    <property type="project" value="InterPro"/>
</dbReference>
<comment type="caution">
    <text evidence="3">The sequence shown here is derived from an EMBL/GenBank/DDBJ whole genome shotgun (WGS) entry which is preliminary data.</text>
</comment>
<evidence type="ECO:0000313" key="3">
    <source>
        <dbReference type="EMBL" id="GAX16090.1"/>
    </source>
</evidence>
<dbReference type="InParanoid" id="A0A1Z5JPY5"/>
<keyword evidence="4" id="KW-1185">Reference proteome</keyword>